<protein>
    <recommendedName>
        <fullName evidence="7">Penicillin-binding protein 1A</fullName>
        <ecNumber evidence="24">2.4.99.28</ecNumber>
        <ecNumber evidence="6">3.4.16.4</ecNumber>
    </recommendedName>
</protein>
<dbReference type="GO" id="GO:0009252">
    <property type="term" value="P:peptidoglycan biosynthetic process"/>
    <property type="evidence" value="ECO:0007669"/>
    <property type="project" value="UniProtKB-UniPathway"/>
</dbReference>
<evidence type="ECO:0000256" key="27">
    <source>
        <dbReference type="SAM" id="MobiDB-lite"/>
    </source>
</evidence>
<dbReference type="InterPro" id="IPR050396">
    <property type="entry name" value="Glycosyltr_51/Transpeptidase"/>
</dbReference>
<evidence type="ECO:0000256" key="17">
    <source>
        <dbReference type="ARBA" id="ARBA00022984"/>
    </source>
</evidence>
<keyword evidence="17" id="KW-0573">Peptidoglycan synthesis</keyword>
<keyword evidence="13 28" id="KW-0812">Transmembrane</keyword>
<evidence type="ECO:0000256" key="4">
    <source>
        <dbReference type="ARBA" id="ARBA00007090"/>
    </source>
</evidence>
<evidence type="ECO:0000256" key="20">
    <source>
        <dbReference type="ARBA" id="ARBA00023251"/>
    </source>
</evidence>
<comment type="pathway">
    <text evidence="26">Glycan biosynthesis.</text>
</comment>
<evidence type="ECO:0000259" key="30">
    <source>
        <dbReference type="Pfam" id="PF00912"/>
    </source>
</evidence>
<evidence type="ECO:0000256" key="9">
    <source>
        <dbReference type="ARBA" id="ARBA00022645"/>
    </source>
</evidence>
<comment type="caution">
    <text evidence="31">The sequence shown here is derived from an EMBL/GenBank/DDBJ whole genome shotgun (WGS) entry which is preliminary data.</text>
</comment>
<evidence type="ECO:0000256" key="21">
    <source>
        <dbReference type="ARBA" id="ARBA00023268"/>
    </source>
</evidence>
<keyword evidence="8" id="KW-1003">Cell membrane</keyword>
<evidence type="ECO:0000256" key="18">
    <source>
        <dbReference type="ARBA" id="ARBA00022989"/>
    </source>
</evidence>
<feature type="transmembrane region" description="Helical" evidence="28">
    <location>
        <begin position="21"/>
        <end position="41"/>
    </location>
</feature>
<feature type="domain" description="Glycosyl transferase family 51" evidence="30">
    <location>
        <begin position="67"/>
        <end position="245"/>
    </location>
</feature>
<dbReference type="OrthoDB" id="9766909at2"/>
<dbReference type="GO" id="GO:0071555">
    <property type="term" value="P:cell wall organization"/>
    <property type="evidence" value="ECO:0007669"/>
    <property type="project" value="UniProtKB-KW"/>
</dbReference>
<evidence type="ECO:0000256" key="25">
    <source>
        <dbReference type="ARBA" id="ARBA00049902"/>
    </source>
</evidence>
<dbReference type="Gene3D" id="3.40.710.10">
    <property type="entry name" value="DD-peptidase/beta-lactamase superfamily"/>
    <property type="match status" value="1"/>
</dbReference>
<evidence type="ECO:0000256" key="8">
    <source>
        <dbReference type="ARBA" id="ARBA00022475"/>
    </source>
</evidence>
<comment type="similarity">
    <text evidence="4">In the C-terminal section; belongs to the transpeptidase family.</text>
</comment>
<dbReference type="PANTHER" id="PTHR32282:SF11">
    <property type="entry name" value="PENICILLIN-BINDING PROTEIN 1B"/>
    <property type="match status" value="1"/>
</dbReference>
<dbReference type="Pfam" id="PF00912">
    <property type="entry name" value="Transgly"/>
    <property type="match status" value="1"/>
</dbReference>
<keyword evidence="11" id="KW-0328">Glycosyltransferase</keyword>
<evidence type="ECO:0000256" key="1">
    <source>
        <dbReference type="ARBA" id="ARBA00002624"/>
    </source>
</evidence>
<dbReference type="Pfam" id="PF00905">
    <property type="entry name" value="Transpeptidase"/>
    <property type="match status" value="1"/>
</dbReference>
<dbReference type="RefSeq" id="WP_054877026.1">
    <property type="nucleotide sequence ID" value="NZ_LKET01000068.1"/>
</dbReference>
<dbReference type="InterPro" id="IPR001264">
    <property type="entry name" value="Glyco_trans_51"/>
</dbReference>
<dbReference type="InterPro" id="IPR036950">
    <property type="entry name" value="PBP_transglycosylase"/>
</dbReference>
<evidence type="ECO:0000313" key="32">
    <source>
        <dbReference type="Proteomes" id="UP000050326"/>
    </source>
</evidence>
<name>A0A0P8W1K2_9CLOT</name>
<dbReference type="InterPro" id="IPR001460">
    <property type="entry name" value="PCN-bd_Tpept"/>
</dbReference>
<keyword evidence="16" id="KW-0735">Signal-anchor</keyword>
<dbReference type="GO" id="GO:0008658">
    <property type="term" value="F:penicillin binding"/>
    <property type="evidence" value="ECO:0007669"/>
    <property type="project" value="InterPro"/>
</dbReference>
<evidence type="ECO:0000313" key="31">
    <source>
        <dbReference type="EMBL" id="KPU42297.1"/>
    </source>
</evidence>
<evidence type="ECO:0000256" key="7">
    <source>
        <dbReference type="ARBA" id="ARBA00018638"/>
    </source>
</evidence>
<dbReference type="GO" id="GO:0008360">
    <property type="term" value="P:regulation of cell shape"/>
    <property type="evidence" value="ECO:0007669"/>
    <property type="project" value="UniProtKB-KW"/>
</dbReference>
<evidence type="ECO:0000256" key="23">
    <source>
        <dbReference type="ARBA" id="ARBA00034000"/>
    </source>
</evidence>
<evidence type="ECO:0000256" key="15">
    <source>
        <dbReference type="ARBA" id="ARBA00022960"/>
    </source>
</evidence>
<dbReference type="STRING" id="36849.OXPF_40820"/>
<reference evidence="31 32" key="1">
    <citation type="submission" date="2015-09" db="EMBL/GenBank/DDBJ databases">
        <title>Genome sequence of Oxobacter pfennigii DSM 3222.</title>
        <authorList>
            <person name="Poehlein A."/>
            <person name="Bengelsdorf F.R."/>
            <person name="Schiel-Bengelsdorf B."/>
            <person name="Duerre P."/>
            <person name="Daniel R."/>
        </authorList>
    </citation>
    <scope>NUCLEOTIDE SEQUENCE [LARGE SCALE GENOMIC DNA]</scope>
    <source>
        <strain evidence="31 32">DSM 3222</strain>
    </source>
</reference>
<comment type="function">
    <text evidence="1">Cell wall formation. Synthesis of cross-linked peptidoglycan from the lipid intermediates. The enzyme has a penicillin-insensitive transglycosylase N-terminal domain (formation of linear glycan strands) and a penicillin-sensitive transpeptidase C-terminal domain (cross-linking of the peptide subunits).</text>
</comment>
<evidence type="ECO:0000256" key="28">
    <source>
        <dbReference type="SAM" id="Phobius"/>
    </source>
</evidence>
<dbReference type="GO" id="GO:0005886">
    <property type="term" value="C:plasma membrane"/>
    <property type="evidence" value="ECO:0007669"/>
    <property type="project" value="UniProtKB-SubCell"/>
</dbReference>
<evidence type="ECO:0000256" key="12">
    <source>
        <dbReference type="ARBA" id="ARBA00022679"/>
    </source>
</evidence>
<dbReference type="GO" id="GO:0009002">
    <property type="term" value="F:serine-type D-Ala-D-Ala carboxypeptidase activity"/>
    <property type="evidence" value="ECO:0007669"/>
    <property type="project" value="UniProtKB-EC"/>
</dbReference>
<dbReference type="InterPro" id="IPR012338">
    <property type="entry name" value="Beta-lactam/transpept-like"/>
</dbReference>
<dbReference type="NCBIfam" id="TIGR02074">
    <property type="entry name" value="PBP_1a_fam"/>
    <property type="match status" value="1"/>
</dbReference>
<dbReference type="EC" id="2.4.99.28" evidence="24"/>
<keyword evidence="19 28" id="KW-0472">Membrane</keyword>
<evidence type="ECO:0000256" key="11">
    <source>
        <dbReference type="ARBA" id="ARBA00022676"/>
    </source>
</evidence>
<keyword evidence="22" id="KW-0961">Cell wall biogenesis/degradation</keyword>
<dbReference type="FunFam" id="1.10.3810.10:FF:000001">
    <property type="entry name" value="Penicillin-binding protein 1A"/>
    <property type="match status" value="1"/>
</dbReference>
<dbReference type="GO" id="GO:0008955">
    <property type="term" value="F:peptidoglycan glycosyltransferase activity"/>
    <property type="evidence" value="ECO:0007669"/>
    <property type="project" value="UniProtKB-EC"/>
</dbReference>
<dbReference type="InterPro" id="IPR023346">
    <property type="entry name" value="Lysozyme-like_dom_sf"/>
</dbReference>
<proteinExistence type="inferred from homology"/>
<dbReference type="GO" id="GO:0006508">
    <property type="term" value="P:proteolysis"/>
    <property type="evidence" value="ECO:0007669"/>
    <property type="project" value="UniProtKB-KW"/>
</dbReference>
<comment type="subcellular location">
    <subcellularLocation>
        <location evidence="2">Cell membrane</location>
        <topology evidence="2">Single-pass type II membrane protein</topology>
    </subcellularLocation>
</comment>
<keyword evidence="15" id="KW-0133">Cell shape</keyword>
<keyword evidence="9" id="KW-0121">Carboxypeptidase</keyword>
<evidence type="ECO:0000259" key="29">
    <source>
        <dbReference type="Pfam" id="PF00905"/>
    </source>
</evidence>
<organism evidence="31 32">
    <name type="scientific">Oxobacter pfennigii</name>
    <dbReference type="NCBI Taxonomy" id="36849"/>
    <lineage>
        <taxon>Bacteria</taxon>
        <taxon>Bacillati</taxon>
        <taxon>Bacillota</taxon>
        <taxon>Clostridia</taxon>
        <taxon>Eubacteriales</taxon>
        <taxon>Clostridiaceae</taxon>
        <taxon>Oxobacter</taxon>
    </lineage>
</organism>
<evidence type="ECO:0000256" key="14">
    <source>
        <dbReference type="ARBA" id="ARBA00022801"/>
    </source>
</evidence>
<evidence type="ECO:0000256" key="19">
    <source>
        <dbReference type="ARBA" id="ARBA00023136"/>
    </source>
</evidence>
<keyword evidence="18 28" id="KW-1133">Transmembrane helix</keyword>
<dbReference type="EMBL" id="LKET01000068">
    <property type="protein sequence ID" value="KPU42297.1"/>
    <property type="molecule type" value="Genomic_DNA"/>
</dbReference>
<comment type="pathway">
    <text evidence="3">Cell wall biogenesis; peptidoglycan biosynthesis.</text>
</comment>
<evidence type="ECO:0000256" key="26">
    <source>
        <dbReference type="ARBA" id="ARBA00060592"/>
    </source>
</evidence>
<dbReference type="GO" id="GO:0046677">
    <property type="term" value="P:response to antibiotic"/>
    <property type="evidence" value="ECO:0007669"/>
    <property type="project" value="UniProtKB-KW"/>
</dbReference>
<feature type="domain" description="Penicillin-binding protein transpeptidase" evidence="29">
    <location>
        <begin position="357"/>
        <end position="603"/>
    </location>
</feature>
<dbReference type="SUPFAM" id="SSF53955">
    <property type="entry name" value="Lysozyme-like"/>
    <property type="match status" value="1"/>
</dbReference>
<dbReference type="SUPFAM" id="SSF56601">
    <property type="entry name" value="beta-lactamase/transpeptidase-like"/>
    <property type="match status" value="1"/>
</dbReference>
<dbReference type="Gene3D" id="1.10.3810.10">
    <property type="entry name" value="Biosynthetic peptidoglycan transglycosylase-like"/>
    <property type="match status" value="1"/>
</dbReference>
<keyword evidence="12" id="KW-0808">Transferase</keyword>
<keyword evidence="32" id="KW-1185">Reference proteome</keyword>
<dbReference type="GO" id="GO:0030288">
    <property type="term" value="C:outer membrane-bounded periplasmic space"/>
    <property type="evidence" value="ECO:0007669"/>
    <property type="project" value="TreeGrafter"/>
</dbReference>
<dbReference type="UniPathway" id="UPA00219"/>
<dbReference type="PANTHER" id="PTHR32282">
    <property type="entry name" value="BINDING PROTEIN TRANSPEPTIDASE, PUTATIVE-RELATED"/>
    <property type="match status" value="1"/>
</dbReference>
<evidence type="ECO:0000256" key="24">
    <source>
        <dbReference type="ARBA" id="ARBA00044770"/>
    </source>
</evidence>
<evidence type="ECO:0000256" key="22">
    <source>
        <dbReference type="ARBA" id="ARBA00023316"/>
    </source>
</evidence>
<dbReference type="Proteomes" id="UP000050326">
    <property type="component" value="Unassembled WGS sequence"/>
</dbReference>
<dbReference type="AlphaFoldDB" id="A0A0P8W1K2"/>
<comment type="similarity">
    <text evidence="5">In the N-terminal section; belongs to the glycosyltransferase 51 family.</text>
</comment>
<dbReference type="PATRIC" id="fig|36849.3.peg.4315"/>
<dbReference type="EC" id="3.4.16.4" evidence="6"/>
<evidence type="ECO:0000256" key="10">
    <source>
        <dbReference type="ARBA" id="ARBA00022670"/>
    </source>
</evidence>
<evidence type="ECO:0000256" key="13">
    <source>
        <dbReference type="ARBA" id="ARBA00022692"/>
    </source>
</evidence>
<keyword evidence="20" id="KW-0046">Antibiotic resistance</keyword>
<feature type="region of interest" description="Disordered" evidence="27">
    <location>
        <begin position="370"/>
        <end position="393"/>
    </location>
</feature>
<comment type="catalytic activity">
    <reaction evidence="25">
        <text>[GlcNAc-(1-&gt;4)-Mur2Ac(oyl-L-Ala-gamma-D-Glu-L-Lys-D-Ala-D-Ala)](n)-di-trans,octa-cis-undecaprenyl diphosphate + beta-D-GlcNAc-(1-&gt;4)-Mur2Ac(oyl-L-Ala-gamma-D-Glu-L-Lys-D-Ala-D-Ala)-di-trans,octa-cis-undecaprenyl diphosphate = [GlcNAc-(1-&gt;4)-Mur2Ac(oyl-L-Ala-gamma-D-Glu-L-Lys-D-Ala-D-Ala)](n+1)-di-trans,octa-cis-undecaprenyl diphosphate + di-trans,octa-cis-undecaprenyl diphosphate + H(+)</text>
        <dbReference type="Rhea" id="RHEA:23708"/>
        <dbReference type="Rhea" id="RHEA-COMP:9602"/>
        <dbReference type="Rhea" id="RHEA-COMP:9603"/>
        <dbReference type="ChEBI" id="CHEBI:15378"/>
        <dbReference type="ChEBI" id="CHEBI:58405"/>
        <dbReference type="ChEBI" id="CHEBI:60033"/>
        <dbReference type="ChEBI" id="CHEBI:78435"/>
        <dbReference type="EC" id="2.4.99.28"/>
    </reaction>
</comment>
<gene>
    <name evidence="31" type="primary">pbpF_2</name>
    <name evidence="31" type="ORF">OXPF_40820</name>
</gene>
<sequence length="760" mass="85104">MEKKDGTKFRNPNIYKKTITVLLIIIIMPMSAAFGIVAAYISDASYVDTANFMGNLKLTTYIYDKDGNFIESLHGVENREYINIKNIQKHTRNAFIAIEDERFLKHSGIDIRRIFGALYADLKSGRYDQGASTITQQLIKNTILTRKKEMKRKIQEAYLALKIESELSKDEILEYYLNTIYLGGNAYGLQAASQYYFSKDASELSLAESALIAGLTQSPSKYNPYLNGDSPEVYKNRQLTVLSKMLELEMITQEEYEKAKLEELNFKKRDSNSKIKYPWFMDAVIRSITTDLKAEYRYEEDEIIQLIYGGGLKIYTTLDPKVQDIVDKSVDDPKYYPQLKKDVAVWGKDAIIQPQAAVVINDYKTGQVRAVSGGRGEQPFRSQNRATDPTFARQPGSAMKPIAVYGPAFDLGYSTGSVIDDSPFNSYEASLAAGWPKEGPKNHDGRYRGLTTIREGVKWSSNVMAAKLILEIGNDASTEYIEKFGISTLVLSGSSNDLGPAKALGGLTKGVTPLEMSGAYGVFGNGGTYIEPILYTRVEDSDGNILLQKEQQKHEVISPQAAYMTIDVLKEVVNGGTGSAVKSKGNFTSSASAGKTGTTEKGADAYFAGLTPYYCGVIWMGHDKPSISINAKSTETAWMWGDIMRQIHTGLETKDFEMPEGLVTVKVCRDSGKLPTELCLKDPRGSRVIEELFTEDNVPYDTCKTHVSIKVDMFTGRPVNEFFYPFFTEEKIYIKRYQPVDDRVEDYEYQIPNELNDMGY</sequence>
<keyword evidence="14" id="KW-0378">Hydrolase</keyword>
<comment type="catalytic activity">
    <reaction evidence="23">
        <text>Preferential cleavage: (Ac)2-L-Lys-D-Ala-|-D-Ala. Also transpeptidation of peptidyl-alanyl moieties that are N-acyl substituents of D-alanine.</text>
        <dbReference type="EC" id="3.4.16.4"/>
    </reaction>
</comment>
<keyword evidence="21" id="KW-0511">Multifunctional enzyme</keyword>
<evidence type="ECO:0000256" key="3">
    <source>
        <dbReference type="ARBA" id="ARBA00004752"/>
    </source>
</evidence>
<evidence type="ECO:0000256" key="16">
    <source>
        <dbReference type="ARBA" id="ARBA00022968"/>
    </source>
</evidence>
<evidence type="ECO:0000256" key="6">
    <source>
        <dbReference type="ARBA" id="ARBA00012448"/>
    </source>
</evidence>
<evidence type="ECO:0000256" key="5">
    <source>
        <dbReference type="ARBA" id="ARBA00007739"/>
    </source>
</evidence>
<accession>A0A0P8W1K2</accession>
<evidence type="ECO:0000256" key="2">
    <source>
        <dbReference type="ARBA" id="ARBA00004401"/>
    </source>
</evidence>
<keyword evidence="10" id="KW-0645">Protease</keyword>